<evidence type="ECO:0000256" key="5">
    <source>
        <dbReference type="ARBA" id="ARBA00022737"/>
    </source>
</evidence>
<keyword evidence="4 7" id="KW-0732">Signal</keyword>
<accession>A0A067LC88</accession>
<dbReference type="GO" id="GO:0005576">
    <property type="term" value="C:extracellular region"/>
    <property type="evidence" value="ECO:0007669"/>
    <property type="project" value="UniProtKB-SubCell"/>
</dbReference>
<dbReference type="AlphaFoldDB" id="A0A067LC88"/>
<dbReference type="KEGG" id="jcu:105630918"/>
<evidence type="ECO:0000256" key="3">
    <source>
        <dbReference type="ARBA" id="ARBA00022614"/>
    </source>
</evidence>
<evidence type="ECO:0008006" key="10">
    <source>
        <dbReference type="Google" id="ProtNLM"/>
    </source>
</evidence>
<dbReference type="OrthoDB" id="676979at2759"/>
<evidence type="ECO:0000256" key="7">
    <source>
        <dbReference type="SAM" id="SignalP"/>
    </source>
</evidence>
<dbReference type="InterPro" id="IPR051582">
    <property type="entry name" value="LRR_extensin-like_regulator"/>
</dbReference>
<comment type="subcellular location">
    <subcellularLocation>
        <location evidence="1">Secreted</location>
    </subcellularLocation>
</comment>
<evidence type="ECO:0000256" key="1">
    <source>
        <dbReference type="ARBA" id="ARBA00004613"/>
    </source>
</evidence>
<dbReference type="Gene3D" id="3.80.10.10">
    <property type="entry name" value="Ribonuclease Inhibitor"/>
    <property type="match status" value="1"/>
</dbReference>
<dbReference type="PANTHER" id="PTHR32093:SF118">
    <property type="entry name" value="LEUCINE-RICH REPEAT-CONTAINING N-TERMINAL PLANT-TYPE DOMAIN-CONTAINING PROTEIN"/>
    <property type="match status" value="1"/>
</dbReference>
<keyword evidence="9" id="KW-1185">Reference proteome</keyword>
<gene>
    <name evidence="8" type="ORF">JCGZ_16101</name>
</gene>
<keyword evidence="3" id="KW-0433">Leucine-rich repeat</keyword>
<evidence type="ECO:0000313" key="9">
    <source>
        <dbReference type="Proteomes" id="UP000027138"/>
    </source>
</evidence>
<keyword evidence="2" id="KW-0964">Secreted</keyword>
<dbReference type="Proteomes" id="UP000027138">
    <property type="component" value="Unassembled WGS sequence"/>
</dbReference>
<feature type="signal peptide" evidence="7">
    <location>
        <begin position="1"/>
        <end position="22"/>
    </location>
</feature>
<dbReference type="EMBL" id="KK914318">
    <property type="protein sequence ID" value="KDP41694.1"/>
    <property type="molecule type" value="Genomic_DNA"/>
</dbReference>
<sequence>MSPNSLLLIFFLQTYFFHYSLSQKCPLPPRCPSISPPARPRPFPRVRPRPPLYPPSTHLMPKQPNNNPGPLANRARILFITQELKRNITSDPRNYTGTWVGNNYCLFRGYFCDTVPDRNITGLAAIDFNGARFGGNLNFYRFIMNLPDIAIFHANTNNFSGPINQNLNQLRFFYELDLSNNKFLGGFPTNVLAVQKLQFVDIRFNGYLGPVPAQAFNIDTDVLFINNNQFNRTIPANFGNTPALYLTVANNKLTGPIPRSIGRAWNTLTEALFLGNRLTGCLPFEIGYLQKATVLDFGTNLLTGPIPQSFGCLAKLQILNLAHNMFYGPIPEVLCRLPNAFNFTLTYNYFTQVGPQCRRLIRARRLNVNRNCIFGLTGQRPAAECARFFARPRTCARESSFSLIPCSLPASSMKIASPPTEDEVPGPQSYKALNKPPH</sequence>
<organism evidence="8 9">
    <name type="scientific">Jatropha curcas</name>
    <name type="common">Barbados nut</name>
    <dbReference type="NCBI Taxonomy" id="180498"/>
    <lineage>
        <taxon>Eukaryota</taxon>
        <taxon>Viridiplantae</taxon>
        <taxon>Streptophyta</taxon>
        <taxon>Embryophyta</taxon>
        <taxon>Tracheophyta</taxon>
        <taxon>Spermatophyta</taxon>
        <taxon>Magnoliopsida</taxon>
        <taxon>eudicotyledons</taxon>
        <taxon>Gunneridae</taxon>
        <taxon>Pentapetalae</taxon>
        <taxon>rosids</taxon>
        <taxon>fabids</taxon>
        <taxon>Malpighiales</taxon>
        <taxon>Euphorbiaceae</taxon>
        <taxon>Crotonoideae</taxon>
        <taxon>Jatropheae</taxon>
        <taxon>Jatropha</taxon>
    </lineage>
</organism>
<evidence type="ECO:0000256" key="2">
    <source>
        <dbReference type="ARBA" id="ARBA00022525"/>
    </source>
</evidence>
<dbReference type="InterPro" id="IPR001611">
    <property type="entry name" value="Leu-rich_rpt"/>
</dbReference>
<dbReference type="STRING" id="180498.A0A067LC88"/>
<dbReference type="PANTHER" id="PTHR32093">
    <property type="entry name" value="LEUCINE-RICH REPEAT EXTENSIN-LIKE PROTEIN 3-RELATED"/>
    <property type="match status" value="1"/>
</dbReference>
<dbReference type="Pfam" id="PF00560">
    <property type="entry name" value="LRR_1"/>
    <property type="match status" value="1"/>
</dbReference>
<feature type="chain" id="PRO_5001644527" description="Leucine-rich repeat-containing N-terminal plant-type domain-containing protein" evidence="7">
    <location>
        <begin position="23"/>
        <end position="438"/>
    </location>
</feature>
<reference evidence="8 9" key="1">
    <citation type="journal article" date="2014" name="PLoS ONE">
        <title>Global Analysis of Gene Expression Profiles in Physic Nut (Jatropha curcas L.) Seedlings Exposed to Salt Stress.</title>
        <authorList>
            <person name="Zhang L."/>
            <person name="Zhang C."/>
            <person name="Wu P."/>
            <person name="Chen Y."/>
            <person name="Li M."/>
            <person name="Jiang H."/>
            <person name="Wu G."/>
        </authorList>
    </citation>
    <scope>NUCLEOTIDE SEQUENCE [LARGE SCALE GENOMIC DNA]</scope>
    <source>
        <strain evidence="9">cv. GZQX0401</strain>
        <tissue evidence="8">Young leaves</tissue>
    </source>
</reference>
<name>A0A067LC88_JATCU</name>
<dbReference type="SUPFAM" id="SSF52058">
    <property type="entry name" value="L domain-like"/>
    <property type="match status" value="1"/>
</dbReference>
<dbReference type="InterPro" id="IPR032675">
    <property type="entry name" value="LRR_dom_sf"/>
</dbReference>
<evidence type="ECO:0000256" key="4">
    <source>
        <dbReference type="ARBA" id="ARBA00022729"/>
    </source>
</evidence>
<feature type="region of interest" description="Disordered" evidence="6">
    <location>
        <begin position="36"/>
        <end position="68"/>
    </location>
</feature>
<feature type="region of interest" description="Disordered" evidence="6">
    <location>
        <begin position="414"/>
        <end position="438"/>
    </location>
</feature>
<proteinExistence type="predicted"/>
<protein>
    <recommendedName>
        <fullName evidence="10">Leucine-rich repeat-containing N-terminal plant-type domain-containing protein</fullName>
    </recommendedName>
</protein>
<evidence type="ECO:0000313" key="8">
    <source>
        <dbReference type="EMBL" id="KDP41694.1"/>
    </source>
</evidence>
<evidence type="ECO:0000256" key="6">
    <source>
        <dbReference type="SAM" id="MobiDB-lite"/>
    </source>
</evidence>
<keyword evidence="5" id="KW-0677">Repeat</keyword>